<proteinExistence type="predicted"/>
<organism evidence="1 2">
    <name type="scientific">Paenibacillus solanacearum</name>
    <dbReference type="NCBI Taxonomy" id="2048548"/>
    <lineage>
        <taxon>Bacteria</taxon>
        <taxon>Bacillati</taxon>
        <taxon>Bacillota</taxon>
        <taxon>Bacilli</taxon>
        <taxon>Bacillales</taxon>
        <taxon>Paenibacillaceae</taxon>
        <taxon>Paenibacillus</taxon>
    </lineage>
</organism>
<dbReference type="EMBL" id="CAJVAS010000067">
    <property type="protein sequence ID" value="CAG7652141.1"/>
    <property type="molecule type" value="Genomic_DNA"/>
</dbReference>
<dbReference type="Proteomes" id="UP000693672">
    <property type="component" value="Unassembled WGS sequence"/>
</dbReference>
<evidence type="ECO:0000313" key="2">
    <source>
        <dbReference type="Proteomes" id="UP000693672"/>
    </source>
</evidence>
<name>A0A916KAH2_9BACL</name>
<gene>
    <name evidence="1" type="ORF">PAESOLCIP111_06466</name>
</gene>
<accession>A0A916KAH2</accession>
<dbReference type="AlphaFoldDB" id="A0A916KAH2"/>
<keyword evidence="2" id="KW-1185">Reference proteome</keyword>
<evidence type="ECO:0000313" key="1">
    <source>
        <dbReference type="EMBL" id="CAG7652141.1"/>
    </source>
</evidence>
<comment type="caution">
    <text evidence="1">The sequence shown here is derived from an EMBL/GenBank/DDBJ whole genome shotgun (WGS) entry which is preliminary data.</text>
</comment>
<reference evidence="1" key="1">
    <citation type="submission" date="2021-06" db="EMBL/GenBank/DDBJ databases">
        <authorList>
            <person name="Criscuolo A."/>
        </authorList>
    </citation>
    <scope>NUCLEOTIDE SEQUENCE</scope>
    <source>
        <strain evidence="1">CIP111600</strain>
    </source>
</reference>
<sequence length="40" mass="4645">MENSWLCNLNSALTYQEAEEGFQGWESYIAEVCSDERELV</sequence>
<protein>
    <submittedName>
        <fullName evidence="1">Uncharacterized protein</fullName>
    </submittedName>
</protein>